<keyword evidence="5 8" id="KW-1133">Transmembrane helix</keyword>
<keyword evidence="7" id="KW-0460">Magnesium</keyword>
<evidence type="ECO:0000256" key="2">
    <source>
        <dbReference type="ARBA" id="ARBA00022475"/>
    </source>
</evidence>
<dbReference type="GO" id="GO:0016780">
    <property type="term" value="F:phosphotransferase activity, for other substituted phosphate groups"/>
    <property type="evidence" value="ECO:0007669"/>
    <property type="project" value="InterPro"/>
</dbReference>
<keyword evidence="7" id="KW-0479">Metal-binding</keyword>
<feature type="transmembrane region" description="Helical" evidence="8">
    <location>
        <begin position="104"/>
        <end position="126"/>
    </location>
</feature>
<evidence type="ECO:0000313" key="9">
    <source>
        <dbReference type="EMBL" id="SLK20799.1"/>
    </source>
</evidence>
<accession>A0A1U6JKJ2</accession>
<dbReference type="GO" id="GO:0046872">
    <property type="term" value="F:metal ion binding"/>
    <property type="evidence" value="ECO:0007669"/>
    <property type="project" value="UniProtKB-KW"/>
</dbReference>
<feature type="binding site" evidence="7">
    <location>
        <position position="217"/>
    </location>
    <ligand>
        <name>Mg(2+)</name>
        <dbReference type="ChEBI" id="CHEBI:18420"/>
    </ligand>
</feature>
<reference evidence="10" key="1">
    <citation type="submission" date="2017-03" db="EMBL/GenBank/DDBJ databases">
        <authorList>
            <person name="Falquet L."/>
            <person name="Falquet L."/>
        </authorList>
    </citation>
    <scope>NUCLEOTIDE SEQUENCE [LARGE SCALE GENOMIC DNA]</scope>
</reference>
<dbReference type="GO" id="GO:0071555">
    <property type="term" value="P:cell wall organization"/>
    <property type="evidence" value="ECO:0007669"/>
    <property type="project" value="TreeGrafter"/>
</dbReference>
<dbReference type="PANTHER" id="PTHR22926:SF3">
    <property type="entry name" value="UNDECAPRENYL-PHOSPHATE ALPHA-N-ACETYLGLUCOSAMINYL 1-PHOSPHATE TRANSFERASE"/>
    <property type="match status" value="1"/>
</dbReference>
<proteinExistence type="predicted"/>
<keyword evidence="2" id="KW-1003">Cell membrane</keyword>
<keyword evidence="3 9" id="KW-0808">Transferase</keyword>
<keyword evidence="10" id="KW-1185">Reference proteome</keyword>
<dbReference type="GeneID" id="66302295"/>
<organism evidence="9 10">
    <name type="scientific">Clostridium chauvoei JF4335</name>
    <dbReference type="NCBI Taxonomy" id="1351755"/>
    <lineage>
        <taxon>Bacteria</taxon>
        <taxon>Bacillati</taxon>
        <taxon>Bacillota</taxon>
        <taxon>Clostridia</taxon>
        <taxon>Eubacteriales</taxon>
        <taxon>Clostridiaceae</taxon>
        <taxon>Clostridium</taxon>
    </lineage>
</organism>
<feature type="transmembrane region" description="Helical" evidence="8">
    <location>
        <begin position="73"/>
        <end position="92"/>
    </location>
</feature>
<sequence>MQYILAFAMSFLIVYLIMPLLMKMSFKYNFTDKPTKRKKHRGEIPLCGGVAMFIGFFTVYLTINNTSPISEKIWLTISSLLILFIGFIDDFYKSRGKEFPIYPRLIIQLLAAVLIFKAGIAFVGFTNPITGEYITLNPIIQFILTITWIFGVTTVINWSDGMDGLAGGLSFISAITFAGAALILNQSESVIMSLIVSGVAIGFLMYNKYPAKTFMGDSGANFLGFILSIIALDGAFKQATIMSLFIPILALAVPIFDNLFVIFKRFSEGKPVYQADRSQIHYRLEAKGFSPRQVVTYINAISLAFSIISIVLLLVKK</sequence>
<gene>
    <name evidence="9" type="ORF">CCH01_19810</name>
</gene>
<protein>
    <submittedName>
        <fullName evidence="9">Putative Undecaprenyl-phosphate N-acetylglucosaminyl 1-phosphate transferase</fullName>
    </submittedName>
</protein>
<dbReference type="Proteomes" id="UP000190476">
    <property type="component" value="Chromosome I"/>
</dbReference>
<feature type="transmembrane region" description="Helical" evidence="8">
    <location>
        <begin position="242"/>
        <end position="263"/>
    </location>
</feature>
<feature type="transmembrane region" description="Helical" evidence="8">
    <location>
        <begin position="138"/>
        <end position="158"/>
    </location>
</feature>
<evidence type="ECO:0000256" key="1">
    <source>
        <dbReference type="ARBA" id="ARBA00004651"/>
    </source>
</evidence>
<feature type="transmembrane region" description="Helical" evidence="8">
    <location>
        <begin position="190"/>
        <end position="207"/>
    </location>
</feature>
<dbReference type="RefSeq" id="WP_079481537.1">
    <property type="nucleotide sequence ID" value="NZ_CBML010000006.1"/>
</dbReference>
<dbReference type="AlphaFoldDB" id="A0A1U6JKJ2"/>
<dbReference type="OrthoDB" id="9805475at2"/>
<feature type="transmembrane region" description="Helical" evidence="8">
    <location>
        <begin position="219"/>
        <end position="236"/>
    </location>
</feature>
<dbReference type="Pfam" id="PF00953">
    <property type="entry name" value="Glycos_transf_4"/>
    <property type="match status" value="1"/>
</dbReference>
<evidence type="ECO:0000313" key="10">
    <source>
        <dbReference type="Proteomes" id="UP000190476"/>
    </source>
</evidence>
<keyword evidence="4 8" id="KW-0812">Transmembrane</keyword>
<feature type="binding site" evidence="7">
    <location>
        <position position="157"/>
    </location>
    <ligand>
        <name>Mg(2+)</name>
        <dbReference type="ChEBI" id="CHEBI:18420"/>
    </ligand>
</feature>
<name>A0A1U6JKJ2_9CLOT</name>
<evidence type="ECO:0000256" key="3">
    <source>
        <dbReference type="ARBA" id="ARBA00022679"/>
    </source>
</evidence>
<comment type="cofactor">
    <cofactor evidence="7">
        <name>Mg(2+)</name>
        <dbReference type="ChEBI" id="CHEBI:18420"/>
    </cofactor>
</comment>
<evidence type="ECO:0000256" key="6">
    <source>
        <dbReference type="ARBA" id="ARBA00023136"/>
    </source>
</evidence>
<evidence type="ECO:0000256" key="8">
    <source>
        <dbReference type="SAM" id="Phobius"/>
    </source>
</evidence>
<evidence type="ECO:0000256" key="5">
    <source>
        <dbReference type="ARBA" id="ARBA00022989"/>
    </source>
</evidence>
<evidence type="ECO:0000256" key="4">
    <source>
        <dbReference type="ARBA" id="ARBA00022692"/>
    </source>
</evidence>
<dbReference type="EMBL" id="LT799839">
    <property type="protein sequence ID" value="SLK20799.1"/>
    <property type="molecule type" value="Genomic_DNA"/>
</dbReference>
<dbReference type="GO" id="GO:0005886">
    <property type="term" value="C:plasma membrane"/>
    <property type="evidence" value="ECO:0007669"/>
    <property type="project" value="UniProtKB-SubCell"/>
</dbReference>
<dbReference type="InterPro" id="IPR000715">
    <property type="entry name" value="Glycosyl_transferase_4"/>
</dbReference>
<feature type="transmembrane region" description="Helical" evidence="8">
    <location>
        <begin position="43"/>
        <end position="61"/>
    </location>
</feature>
<dbReference type="GO" id="GO:0009103">
    <property type="term" value="P:lipopolysaccharide biosynthetic process"/>
    <property type="evidence" value="ECO:0007669"/>
    <property type="project" value="TreeGrafter"/>
</dbReference>
<feature type="transmembrane region" description="Helical" evidence="8">
    <location>
        <begin position="165"/>
        <end position="184"/>
    </location>
</feature>
<dbReference type="CDD" id="cd06853">
    <property type="entry name" value="GT_WecA_like"/>
    <property type="match status" value="1"/>
</dbReference>
<feature type="transmembrane region" description="Helical" evidence="8">
    <location>
        <begin position="6"/>
        <end position="22"/>
    </location>
</feature>
<dbReference type="PANTHER" id="PTHR22926">
    <property type="entry name" value="PHOSPHO-N-ACETYLMURAMOYL-PENTAPEPTIDE-TRANSFERASE"/>
    <property type="match status" value="1"/>
</dbReference>
<comment type="subcellular location">
    <subcellularLocation>
        <location evidence="1">Cell membrane</location>
        <topology evidence="1">Multi-pass membrane protein</topology>
    </subcellularLocation>
</comment>
<dbReference type="GO" id="GO:0044038">
    <property type="term" value="P:cell wall macromolecule biosynthetic process"/>
    <property type="evidence" value="ECO:0007669"/>
    <property type="project" value="TreeGrafter"/>
</dbReference>
<evidence type="ECO:0000256" key="7">
    <source>
        <dbReference type="PIRSR" id="PIRSR600715-1"/>
    </source>
</evidence>
<feature type="transmembrane region" description="Helical" evidence="8">
    <location>
        <begin position="294"/>
        <end position="315"/>
    </location>
</feature>
<dbReference type="STRING" id="1351755.CCH01_19810"/>
<keyword evidence="6 8" id="KW-0472">Membrane</keyword>